<dbReference type="SMART" id="SM00028">
    <property type="entry name" value="TPR"/>
    <property type="match status" value="2"/>
</dbReference>
<dbReference type="InterPro" id="IPR019734">
    <property type="entry name" value="TPR_rpt"/>
</dbReference>
<dbReference type="Gene3D" id="1.25.40.10">
    <property type="entry name" value="Tetratricopeptide repeat domain"/>
    <property type="match status" value="1"/>
</dbReference>
<reference evidence="4 5" key="1">
    <citation type="submission" date="2019-04" db="EMBL/GenBank/DDBJ databases">
        <title>Friends and foes A comparative genomics study of 23 Aspergillus species from section Flavi.</title>
        <authorList>
            <consortium name="DOE Joint Genome Institute"/>
            <person name="Kjaerbolling I."/>
            <person name="Vesth T."/>
            <person name="Frisvad J.C."/>
            <person name="Nybo J.L."/>
            <person name="Theobald S."/>
            <person name="Kildgaard S."/>
            <person name="Isbrandt T."/>
            <person name="Kuo A."/>
            <person name="Sato A."/>
            <person name="Lyhne E.K."/>
            <person name="Kogle M.E."/>
            <person name="Wiebenga A."/>
            <person name="Kun R.S."/>
            <person name="Lubbers R.J."/>
            <person name="Makela M.R."/>
            <person name="Barry K."/>
            <person name="Chovatia M."/>
            <person name="Clum A."/>
            <person name="Daum C."/>
            <person name="Haridas S."/>
            <person name="He G."/>
            <person name="LaButti K."/>
            <person name="Lipzen A."/>
            <person name="Mondo S."/>
            <person name="Riley R."/>
            <person name="Salamov A."/>
            <person name="Simmons B.A."/>
            <person name="Magnuson J.K."/>
            <person name="Henrissat B."/>
            <person name="Mortensen U.H."/>
            <person name="Larsen T.O."/>
            <person name="Devries R.P."/>
            <person name="Grigoriev I.V."/>
            <person name="Machida M."/>
            <person name="Baker S.E."/>
            <person name="Andersen M.R."/>
        </authorList>
    </citation>
    <scope>NUCLEOTIDE SEQUENCE [LARGE SCALE GENOMIC DNA]</scope>
    <source>
        <strain evidence="4 5">IBT 18842</strain>
    </source>
</reference>
<feature type="region of interest" description="Disordered" evidence="2">
    <location>
        <begin position="22"/>
        <end position="41"/>
    </location>
</feature>
<evidence type="ECO:0000256" key="3">
    <source>
        <dbReference type="SAM" id="Phobius"/>
    </source>
</evidence>
<dbReference type="Proteomes" id="UP000325780">
    <property type="component" value="Unassembled WGS sequence"/>
</dbReference>
<dbReference type="GO" id="GO:0006515">
    <property type="term" value="P:protein quality control for misfolded or incompletely synthesized proteins"/>
    <property type="evidence" value="ECO:0007669"/>
    <property type="project" value="TreeGrafter"/>
</dbReference>
<keyword evidence="3" id="KW-1133">Transmembrane helix</keyword>
<accession>A0A5N6TEW8</accession>
<dbReference type="GO" id="GO:0031942">
    <property type="term" value="C:i-AAA complex"/>
    <property type="evidence" value="ECO:0007669"/>
    <property type="project" value="TreeGrafter"/>
</dbReference>
<organism evidence="4 5">
    <name type="scientific">Aspergillus avenaceus</name>
    <dbReference type="NCBI Taxonomy" id="36643"/>
    <lineage>
        <taxon>Eukaryota</taxon>
        <taxon>Fungi</taxon>
        <taxon>Dikarya</taxon>
        <taxon>Ascomycota</taxon>
        <taxon>Pezizomycotina</taxon>
        <taxon>Eurotiomycetes</taxon>
        <taxon>Eurotiomycetidae</taxon>
        <taxon>Eurotiales</taxon>
        <taxon>Aspergillaceae</taxon>
        <taxon>Aspergillus</taxon>
        <taxon>Aspergillus subgen. Circumdati</taxon>
    </lineage>
</organism>
<evidence type="ECO:0000256" key="2">
    <source>
        <dbReference type="SAM" id="MobiDB-lite"/>
    </source>
</evidence>
<dbReference type="InterPro" id="IPR040201">
    <property type="entry name" value="Mrg3-like"/>
</dbReference>
<dbReference type="AlphaFoldDB" id="A0A5N6TEW8"/>
<evidence type="ECO:0000313" key="4">
    <source>
        <dbReference type="EMBL" id="KAE8144924.1"/>
    </source>
</evidence>
<dbReference type="CDD" id="cd24145">
    <property type="entry name" value="Mgr3-like"/>
    <property type="match status" value="1"/>
</dbReference>
<dbReference type="PANTHER" id="PTHR28142">
    <property type="entry name" value="MITOCHONDRIAL INNER MEMBRANE I-AAA PROTEASE SUPERCOMPLEX SUBUNIT MGR3-RELATED"/>
    <property type="match status" value="1"/>
</dbReference>
<evidence type="ECO:0000313" key="5">
    <source>
        <dbReference type="Proteomes" id="UP000325780"/>
    </source>
</evidence>
<keyword evidence="3" id="KW-0472">Membrane</keyword>
<feature type="coiled-coil region" evidence="1">
    <location>
        <begin position="219"/>
        <end position="246"/>
    </location>
</feature>
<protein>
    <recommendedName>
        <fullName evidence="6">TPR domain protein</fullName>
    </recommendedName>
</protein>
<keyword evidence="5" id="KW-1185">Reference proteome</keyword>
<evidence type="ECO:0000256" key="1">
    <source>
        <dbReference type="SAM" id="Coils"/>
    </source>
</evidence>
<name>A0A5N6TEW8_ASPAV</name>
<dbReference type="PANTHER" id="PTHR28142:SF1">
    <property type="entry name" value="MITOCHONDRIAL INNER MEMBRANE I-AAA PROTEASE SUPERCOMPLEX SUBUNIT MGR3-RELATED"/>
    <property type="match status" value="1"/>
</dbReference>
<dbReference type="OrthoDB" id="10050400at2759"/>
<dbReference type="SUPFAM" id="SSF48452">
    <property type="entry name" value="TPR-like"/>
    <property type="match status" value="1"/>
</dbReference>
<feature type="transmembrane region" description="Helical" evidence="3">
    <location>
        <begin position="79"/>
        <end position="100"/>
    </location>
</feature>
<gene>
    <name evidence="4" type="ORF">BDV25DRAFT_165775</name>
</gene>
<evidence type="ECO:0008006" key="6">
    <source>
        <dbReference type="Google" id="ProtNLM"/>
    </source>
</evidence>
<keyword evidence="1" id="KW-0175">Coiled coil</keyword>
<dbReference type="GO" id="GO:0051787">
    <property type="term" value="F:misfolded protein binding"/>
    <property type="evidence" value="ECO:0007669"/>
    <property type="project" value="TreeGrafter"/>
</dbReference>
<sequence length="472" mass="52856">MFTAASRRATAIPRTRCLQQQQQKQICTRSPPRPSSLTQFQPPKTLLHQNLGTRQLSYAQKWKQGFREASKGIWRKNPVVLPLAIVSVVGATALFAYIAYTEYVYVAPQYHKFPPPVAQSLRTAVYYTEVDLNPPKALEAYKLALRMAVEMGMHPFSDEVLGIKLQVAMMLEKAGLVNPAVDVLERTKREALNWVEEGRKRAALREKEVAAGEHKQETVQVADEEVLEVQRRMQELEEYEERQRNKTLKKAIGIEMKLAELYSSDYVQDEKKAETAQVAAVELCLKELNRRQSLGLPVGVNATEDDSWMTPAEIATALSDLAVMYANQEKYALSMPLYLRALDFLRADEGDSPTCKQVVLLNNVASAMAEQAQKPIKAADPKKAREHLIDAARQWAQKSLDVAARIAPPVRDEDCDTSCVVATYNLGELAELQGKPKEAAKLYREAKSLAHGLSFEDGEAMAEAALQRITKK</sequence>
<dbReference type="EMBL" id="ML742413">
    <property type="protein sequence ID" value="KAE8144924.1"/>
    <property type="molecule type" value="Genomic_DNA"/>
</dbReference>
<proteinExistence type="predicted"/>
<keyword evidence="3" id="KW-0812">Transmembrane</keyword>
<dbReference type="InterPro" id="IPR011990">
    <property type="entry name" value="TPR-like_helical_dom_sf"/>
</dbReference>